<sequence length="287" mass="30691">MFAVTGMTGQVGAAVADHLLKNGAEVRAVVRNPEKAAGWKERGCEIAVADMNDAVSLTSAFKGAEGVFLVIPPLFDPTSGFPEVKGMLATLKTALEAARPGKLVCLSTVGAQAMQPNLLSQLGIVEKELSTLSIPVAFLRAAWFMENAAWDVAPARETGVIPSFLQPLDRAVPMVAVDDIGVLGAKMLRENWQGVRVAELEAQERVSPAMIAAALAKALGKPVTAEVVPQESWEQLFRAQGMKNPEPRIRMLDGFNEGWIDFEGGREKSLKGTTSIETAIRRLVDGA</sequence>
<accession>A0ABR9IMF9</accession>
<dbReference type="PANTHER" id="PTHR43162:SF1">
    <property type="entry name" value="PRESTALK A DIFFERENTIATION PROTEIN A"/>
    <property type="match status" value="1"/>
</dbReference>
<gene>
    <name evidence="2" type="ORF">H4W29_001545</name>
</gene>
<dbReference type="Gene3D" id="3.90.25.10">
    <property type="entry name" value="UDP-galactose 4-epimerase, domain 1"/>
    <property type="match status" value="1"/>
</dbReference>
<dbReference type="SUPFAM" id="SSF51735">
    <property type="entry name" value="NAD(P)-binding Rossmann-fold domains"/>
    <property type="match status" value="1"/>
</dbReference>
<dbReference type="Proteomes" id="UP000620262">
    <property type="component" value="Unassembled WGS sequence"/>
</dbReference>
<dbReference type="EMBL" id="JADBEC010000001">
    <property type="protein sequence ID" value="MBE1504364.1"/>
    <property type="molecule type" value="Genomic_DNA"/>
</dbReference>
<reference evidence="2 3" key="1">
    <citation type="submission" date="2020-10" db="EMBL/GenBank/DDBJ databases">
        <title>Sequencing the genomes of 1000 actinobacteria strains.</title>
        <authorList>
            <person name="Klenk H.-P."/>
        </authorList>
    </citation>
    <scope>NUCLEOTIDE SEQUENCE [LARGE SCALE GENOMIC DNA]</scope>
    <source>
        <strain evidence="2 3">DSM 7307</strain>
    </source>
</reference>
<keyword evidence="3" id="KW-1185">Reference proteome</keyword>
<name>A0ABR9IMF9_RHIVS</name>
<organism evidence="2 3">
    <name type="scientific">Rhizobium viscosum</name>
    <name type="common">Arthrobacter viscosus</name>
    <dbReference type="NCBI Taxonomy" id="1673"/>
    <lineage>
        <taxon>Bacteria</taxon>
        <taxon>Pseudomonadati</taxon>
        <taxon>Pseudomonadota</taxon>
        <taxon>Alphaproteobacteria</taxon>
        <taxon>Hyphomicrobiales</taxon>
        <taxon>Rhizobiaceae</taxon>
        <taxon>Rhizobium/Agrobacterium group</taxon>
        <taxon>Rhizobium</taxon>
    </lineage>
</organism>
<evidence type="ECO:0000259" key="1">
    <source>
        <dbReference type="Pfam" id="PF13460"/>
    </source>
</evidence>
<dbReference type="Gene3D" id="3.40.50.720">
    <property type="entry name" value="NAD(P)-binding Rossmann-like Domain"/>
    <property type="match status" value="1"/>
</dbReference>
<protein>
    <submittedName>
        <fullName evidence="2">Uncharacterized protein YbjT (DUF2867 family)</fullName>
    </submittedName>
</protein>
<comment type="caution">
    <text evidence="2">The sequence shown here is derived from an EMBL/GenBank/DDBJ whole genome shotgun (WGS) entry which is preliminary data.</text>
</comment>
<dbReference type="InterPro" id="IPR016040">
    <property type="entry name" value="NAD(P)-bd_dom"/>
</dbReference>
<dbReference type="InterPro" id="IPR036291">
    <property type="entry name" value="NAD(P)-bd_dom_sf"/>
</dbReference>
<dbReference type="PANTHER" id="PTHR43162">
    <property type="match status" value="1"/>
</dbReference>
<evidence type="ECO:0000313" key="3">
    <source>
        <dbReference type="Proteomes" id="UP000620262"/>
    </source>
</evidence>
<evidence type="ECO:0000313" key="2">
    <source>
        <dbReference type="EMBL" id="MBE1504364.1"/>
    </source>
</evidence>
<proteinExistence type="predicted"/>
<dbReference type="Pfam" id="PF13460">
    <property type="entry name" value="NAD_binding_10"/>
    <property type="match status" value="1"/>
</dbReference>
<feature type="domain" description="NAD(P)-binding" evidence="1">
    <location>
        <begin position="6"/>
        <end position="119"/>
    </location>
</feature>
<dbReference type="InterPro" id="IPR051604">
    <property type="entry name" value="Ergot_Alk_Oxidoreductase"/>
</dbReference>
<dbReference type="RefSeq" id="WP_192728407.1">
    <property type="nucleotide sequence ID" value="NZ_BAAAVL010000001.1"/>
</dbReference>